<dbReference type="Pfam" id="PF04390">
    <property type="entry name" value="LptE"/>
    <property type="match status" value="1"/>
</dbReference>
<dbReference type="EMBL" id="DRQG01000114">
    <property type="protein sequence ID" value="HGY56498.1"/>
    <property type="molecule type" value="Genomic_DNA"/>
</dbReference>
<keyword evidence="1" id="KW-1133">Transmembrane helix</keyword>
<name>A0A7V4U244_CALAY</name>
<sequence>MNTDYSAMPFCSNKIRFLGIGLAGLLLVSCGYYSFKGSLPSNLKTVAIPLFNDKTAYPNIREKLTDYVITKFVEDNTLAIVDETLADVIVYGTINSITQKAVSVEQGETTSQYKLTISVKVKVEDLRNSKVLFEKTIKQYGLLDATAGLEERDRVIDETLLLIGDEIVDSTIGSW</sequence>
<dbReference type="GO" id="GO:0043165">
    <property type="term" value="P:Gram-negative-bacterium-type cell outer membrane assembly"/>
    <property type="evidence" value="ECO:0007669"/>
    <property type="project" value="InterPro"/>
</dbReference>
<organism evidence="2">
    <name type="scientific">Caldithrix abyssi</name>
    <dbReference type="NCBI Taxonomy" id="187145"/>
    <lineage>
        <taxon>Bacteria</taxon>
        <taxon>Pseudomonadati</taxon>
        <taxon>Calditrichota</taxon>
        <taxon>Calditrichia</taxon>
        <taxon>Calditrichales</taxon>
        <taxon>Calditrichaceae</taxon>
        <taxon>Caldithrix</taxon>
    </lineage>
</organism>
<protein>
    <recommendedName>
        <fullName evidence="3">Lipopolysaccharide-assembly</fullName>
    </recommendedName>
</protein>
<comment type="caution">
    <text evidence="2">The sequence shown here is derived from an EMBL/GenBank/DDBJ whole genome shotgun (WGS) entry which is preliminary data.</text>
</comment>
<feature type="transmembrane region" description="Helical" evidence="1">
    <location>
        <begin position="15"/>
        <end position="35"/>
    </location>
</feature>
<keyword evidence="1" id="KW-0812">Transmembrane</keyword>
<gene>
    <name evidence="2" type="ORF">ENK44_12385</name>
</gene>
<dbReference type="AlphaFoldDB" id="A0A7V4U244"/>
<keyword evidence="1" id="KW-0472">Membrane</keyword>
<dbReference type="GO" id="GO:0019867">
    <property type="term" value="C:outer membrane"/>
    <property type="evidence" value="ECO:0007669"/>
    <property type="project" value="InterPro"/>
</dbReference>
<proteinExistence type="predicted"/>
<evidence type="ECO:0008006" key="3">
    <source>
        <dbReference type="Google" id="ProtNLM"/>
    </source>
</evidence>
<dbReference type="Proteomes" id="UP000885779">
    <property type="component" value="Unassembled WGS sequence"/>
</dbReference>
<dbReference type="InterPro" id="IPR007485">
    <property type="entry name" value="LPS_assembly_LptE"/>
</dbReference>
<accession>A0A7V4U244</accession>
<dbReference type="Gene3D" id="3.30.160.150">
    <property type="entry name" value="Lipoprotein like domain"/>
    <property type="match status" value="1"/>
</dbReference>
<reference evidence="2" key="1">
    <citation type="journal article" date="2020" name="mSystems">
        <title>Genome- and Community-Level Interaction Insights into Carbon Utilization and Element Cycling Functions of Hydrothermarchaeota in Hydrothermal Sediment.</title>
        <authorList>
            <person name="Zhou Z."/>
            <person name="Liu Y."/>
            <person name="Xu W."/>
            <person name="Pan J."/>
            <person name="Luo Z.H."/>
            <person name="Li M."/>
        </authorList>
    </citation>
    <scope>NUCLEOTIDE SEQUENCE [LARGE SCALE GENOMIC DNA]</scope>
    <source>
        <strain evidence="2">HyVt-577</strain>
    </source>
</reference>
<evidence type="ECO:0000256" key="1">
    <source>
        <dbReference type="SAM" id="Phobius"/>
    </source>
</evidence>
<evidence type="ECO:0000313" key="2">
    <source>
        <dbReference type="EMBL" id="HGY56498.1"/>
    </source>
</evidence>